<protein>
    <submittedName>
        <fullName evidence="2">Uncharacterized protein</fullName>
    </submittedName>
</protein>
<feature type="region of interest" description="Disordered" evidence="1">
    <location>
        <begin position="601"/>
        <end position="672"/>
    </location>
</feature>
<feature type="compositionally biased region" description="Basic and acidic residues" evidence="1">
    <location>
        <begin position="601"/>
        <end position="615"/>
    </location>
</feature>
<feature type="region of interest" description="Disordered" evidence="1">
    <location>
        <begin position="110"/>
        <end position="130"/>
    </location>
</feature>
<gene>
    <name evidence="2" type="ORF">OH76DRAFT_1445867</name>
</gene>
<dbReference type="PANTHER" id="PTHR31912">
    <property type="entry name" value="IP13529P"/>
    <property type="match status" value="1"/>
</dbReference>
<accession>A0A371CW27</accession>
<feature type="compositionally biased region" description="Acidic residues" evidence="1">
    <location>
        <begin position="169"/>
        <end position="181"/>
    </location>
</feature>
<feature type="region of interest" description="Disordered" evidence="1">
    <location>
        <begin position="169"/>
        <end position="191"/>
    </location>
</feature>
<feature type="compositionally biased region" description="Polar residues" evidence="1">
    <location>
        <begin position="633"/>
        <end position="642"/>
    </location>
</feature>
<keyword evidence="3" id="KW-1185">Reference proteome</keyword>
<dbReference type="STRING" id="139420.A0A371CW27"/>
<evidence type="ECO:0000256" key="1">
    <source>
        <dbReference type="SAM" id="MobiDB-lite"/>
    </source>
</evidence>
<proteinExistence type="predicted"/>
<evidence type="ECO:0000313" key="3">
    <source>
        <dbReference type="Proteomes" id="UP000256964"/>
    </source>
</evidence>
<evidence type="ECO:0000313" key="2">
    <source>
        <dbReference type="EMBL" id="RDX44483.1"/>
    </source>
</evidence>
<dbReference type="OrthoDB" id="2246127at2759"/>
<feature type="compositionally biased region" description="Gly residues" evidence="1">
    <location>
        <begin position="1270"/>
        <end position="1280"/>
    </location>
</feature>
<name>A0A371CW27_9APHY</name>
<dbReference type="Proteomes" id="UP000256964">
    <property type="component" value="Unassembled WGS sequence"/>
</dbReference>
<dbReference type="PANTHER" id="PTHR31912:SF34">
    <property type="entry name" value="NOTOCHORD-RELATED PROTEIN"/>
    <property type="match status" value="1"/>
</dbReference>
<organism evidence="2 3">
    <name type="scientific">Lentinus brumalis</name>
    <dbReference type="NCBI Taxonomy" id="2498619"/>
    <lineage>
        <taxon>Eukaryota</taxon>
        <taxon>Fungi</taxon>
        <taxon>Dikarya</taxon>
        <taxon>Basidiomycota</taxon>
        <taxon>Agaricomycotina</taxon>
        <taxon>Agaricomycetes</taxon>
        <taxon>Polyporales</taxon>
        <taxon>Polyporaceae</taxon>
        <taxon>Lentinus</taxon>
    </lineage>
</organism>
<dbReference type="EMBL" id="KZ857449">
    <property type="protein sequence ID" value="RDX44483.1"/>
    <property type="molecule type" value="Genomic_DNA"/>
</dbReference>
<feature type="region of interest" description="Disordered" evidence="1">
    <location>
        <begin position="1269"/>
        <end position="1304"/>
    </location>
</feature>
<sequence length="1304" mass="145632">MAATSGNTANTAVQDTGTENFWKPAIGARDGSGRQVYTCTLCNSGKTHRKAYKAEHEKGFGHKQLLELHRFKTTHPDQDSGPLEQEHETQRAVIQDSLMDLLRAMGNIPVANGSDATRSEQEDAPTGHSSVLDWRLGEDAEATHFAPSYEQEVAQNVARQLYAYLDSDDEAEERDPEDVEEAAPPPEVTVALDELPGQSSRKRMAPQMDDNELRRHWFPWRDKITCTLDVLMHLPRSVFSHRQLDLFLWLLKINDVEDVPSVRSMLNINAALQRACGIDSLAYKGVLGHTYYVNALDQIIAQEMANPKVRPYLHFYPEDTRGRLLAEARQAARWVHEVADEVLTPMIRLPSGQDYYIHEPAMLDSGEVCLPVRWFTRMVGGKFEWYAKAWRMEAIASEHAVGWQVIACNNYEVAAADLLKNFPTLKADADYHGLPNPSSILAVYDVQTNTTRPWTLSDPMQGNPWRARAKNHRVLAMPLWMYCDDTSGNMSKKWNEHNSVLFTLAGLPREQVQKEYNIHFLSTSNIAPPLEMMDGIVEQLETAQRDGIWAWDSTLGEAVLVIPWVLALLGDNPMQSEFACHMGMQAKLFCRNCWVKGRDAKEDASTPRVRAHGEESDGASTDASVEGSDESVSDCSRQSMDSPSDVEGDSEDAASPAMVKGPGLKKSKKNVAESMSSMLDRVKAFVKRGIPRSKAETAEKLKSYFDLASVPNNKSKINDERTASGIKDTFQLFHLETLFASYKGKRGYEAKQKALDEAVKNLPERTVNPVWRIKELDAHQDTPVEVLHVVLLGFVKYLWRDVVQNQLKKDTVRKELLGTRLSSLDVSGLGISPLAGHTLVQYSGSLTGRDFRAIAQTAPFVLYDMVSDDCYDTWVSLSKLVPLIWQPCIRDIEEHLHALEKEIKHFLLCAARWTVRWFNKPKFHVLLHLVEHIRRFGPAGLFATESFESFNAVIRAKSIHSNRQAPSRDIARAFAQGNRIRHLLAGGYFLYSDRRSEKSVNGAEDIPPRPTYSFQRSDWRTVGLGPRSLVDRPSTVTTYLGLGSHAETSATARPGQCKFQKAPAQHISHTACGKIFPTLADTHSSTLFKASEQVNLLNGDACRIGAFVIARVSEAPGETIVGRVEEILTVQGGANDEASKPDMMLLRTANVTRASEKYRMPHVDLQPTWRLFPLSDLLCTVNVQHNCAAHGCEASGVQVICQERQRTHLTKARVEHPTEPEDLLLNTAQMRDAEHVQRYRIHSPVLEEDELLLASVAREVDGRKALTLAEGGGRARGRGQGQVRARGRGRGRGRGQGQGVVSSG</sequence>
<reference evidence="2 3" key="1">
    <citation type="journal article" date="2018" name="Biotechnol. Biofuels">
        <title>Integrative visual omics of the white-rot fungus Polyporus brumalis exposes the biotechnological potential of its oxidative enzymes for delignifying raw plant biomass.</title>
        <authorList>
            <person name="Miyauchi S."/>
            <person name="Rancon A."/>
            <person name="Drula E."/>
            <person name="Hage H."/>
            <person name="Chaduli D."/>
            <person name="Favel A."/>
            <person name="Grisel S."/>
            <person name="Henrissat B."/>
            <person name="Herpoel-Gimbert I."/>
            <person name="Ruiz-Duenas F.J."/>
            <person name="Chevret D."/>
            <person name="Hainaut M."/>
            <person name="Lin J."/>
            <person name="Wang M."/>
            <person name="Pangilinan J."/>
            <person name="Lipzen A."/>
            <person name="Lesage-Meessen L."/>
            <person name="Navarro D."/>
            <person name="Riley R."/>
            <person name="Grigoriev I.V."/>
            <person name="Zhou S."/>
            <person name="Raouche S."/>
            <person name="Rosso M.N."/>
        </authorList>
    </citation>
    <scope>NUCLEOTIDE SEQUENCE [LARGE SCALE GENOMIC DNA]</scope>
    <source>
        <strain evidence="2 3">BRFM 1820</strain>
    </source>
</reference>